<evidence type="ECO:0000256" key="4">
    <source>
        <dbReference type="ARBA" id="ARBA00022917"/>
    </source>
</evidence>
<keyword evidence="6" id="KW-1185">Reference proteome</keyword>
<dbReference type="SUPFAM" id="SSF54928">
    <property type="entry name" value="RNA-binding domain, RBD"/>
    <property type="match status" value="1"/>
</dbReference>
<dbReference type="WBParaSite" id="Hba_19653">
    <property type="protein sequence ID" value="Hba_19653"/>
    <property type="gene ID" value="Hba_19653"/>
</dbReference>
<evidence type="ECO:0000256" key="5">
    <source>
        <dbReference type="SAM" id="MobiDB-lite"/>
    </source>
</evidence>
<dbReference type="Gene3D" id="2.130.10.10">
    <property type="entry name" value="YVTN repeat-like/Quinoprotein amine dehydrogenase"/>
    <property type="match status" value="1"/>
</dbReference>
<dbReference type="SUPFAM" id="SSF82171">
    <property type="entry name" value="DPP6 N-terminal domain-like"/>
    <property type="match status" value="1"/>
</dbReference>
<feature type="region of interest" description="Disordered" evidence="5">
    <location>
        <begin position="1"/>
        <end position="24"/>
    </location>
</feature>
<keyword evidence="4" id="KW-0648">Protein biosynthesis</keyword>
<sequence>MVEADINKENEEEPSFSDPEDFVDDFPDDELVPDVLRQKPSIDEYEECCLVIFGIPVVGPERISKLQTVLNKIFTNVNANYKAHFPLTADGGSKGCVFIEWCSKAVASYAKDVLDGYKLDKSHVFSALLFNDIRRIEKPSETWNPPQPAVYTDVGDLWWWMQNNRCRDQFAVQYDKDGVPTVACYWHIKGHEPEIAGEQGKAERSNWTDTVFNWSPHGSYLTTIHQRGIILWGGPDFQRCQRFAHDNVQFIDFSPCETFLVTYAAVAEKDRWGDDEDCIRIWDVRTGEMKKGFSLYALANRDQLPCWPFFQWSHDEKYFACLKAPEKDKLEKEKKVNGVSVFDTEKFSLVDRRHVIIDNIKSFSWSPTQNIIAYYSEVICCFLILKYWDKINCNLIFIYSDITVSKPRRVEKKIMSAFDMVRQKNLKHLACLHEERIKLRGGVDTDAVLSTEDLVEEQIMVALNTQKTLAPLGDEIDE</sequence>
<accession>A0A1I7XQ51</accession>
<dbReference type="Gene3D" id="3.30.70.330">
    <property type="match status" value="1"/>
</dbReference>
<keyword evidence="3" id="KW-0694">RNA-binding</keyword>
<dbReference type="InterPro" id="IPR011400">
    <property type="entry name" value="EIF3B"/>
</dbReference>
<evidence type="ECO:0000256" key="1">
    <source>
        <dbReference type="ARBA" id="ARBA00022490"/>
    </source>
</evidence>
<dbReference type="InterPro" id="IPR015943">
    <property type="entry name" value="WD40/YVTN_repeat-like_dom_sf"/>
</dbReference>
<proteinExistence type="predicted"/>
<dbReference type="PANTHER" id="PTHR14068:SF0">
    <property type="entry name" value="EUKARYOTIC TRANSLATION INITIATION FACTOR 3 SUBUNIT B"/>
    <property type="match status" value="1"/>
</dbReference>
<keyword evidence="1" id="KW-0963">Cytoplasm</keyword>
<dbReference type="GO" id="GO:0005852">
    <property type="term" value="C:eukaryotic translation initiation factor 3 complex"/>
    <property type="evidence" value="ECO:0007669"/>
    <property type="project" value="InterPro"/>
</dbReference>
<name>A0A1I7XQ51_HETBA</name>
<dbReference type="InterPro" id="IPR012677">
    <property type="entry name" value="Nucleotide-bd_a/b_plait_sf"/>
</dbReference>
<dbReference type="GO" id="GO:0031369">
    <property type="term" value="F:translation initiation factor binding"/>
    <property type="evidence" value="ECO:0007669"/>
    <property type="project" value="InterPro"/>
</dbReference>
<dbReference type="AlphaFoldDB" id="A0A1I7XQ51"/>
<feature type="compositionally biased region" description="Acidic residues" evidence="5">
    <location>
        <begin position="10"/>
        <end position="24"/>
    </location>
</feature>
<evidence type="ECO:0000313" key="7">
    <source>
        <dbReference type="WBParaSite" id="Hba_19653"/>
    </source>
</evidence>
<dbReference type="GO" id="GO:0003743">
    <property type="term" value="F:translation initiation factor activity"/>
    <property type="evidence" value="ECO:0007669"/>
    <property type="project" value="UniProtKB-KW"/>
</dbReference>
<dbReference type="Proteomes" id="UP000095283">
    <property type="component" value="Unplaced"/>
</dbReference>
<protein>
    <submittedName>
        <fullName evidence="7">Eukaryotic translation initiation factor 3 subunit 9</fullName>
    </submittedName>
</protein>
<evidence type="ECO:0000256" key="3">
    <source>
        <dbReference type="ARBA" id="ARBA00022884"/>
    </source>
</evidence>
<evidence type="ECO:0000313" key="6">
    <source>
        <dbReference type="Proteomes" id="UP000095283"/>
    </source>
</evidence>
<organism evidence="6 7">
    <name type="scientific">Heterorhabditis bacteriophora</name>
    <name type="common">Entomopathogenic nematode worm</name>
    <dbReference type="NCBI Taxonomy" id="37862"/>
    <lineage>
        <taxon>Eukaryota</taxon>
        <taxon>Metazoa</taxon>
        <taxon>Ecdysozoa</taxon>
        <taxon>Nematoda</taxon>
        <taxon>Chromadorea</taxon>
        <taxon>Rhabditida</taxon>
        <taxon>Rhabditina</taxon>
        <taxon>Rhabditomorpha</taxon>
        <taxon>Strongyloidea</taxon>
        <taxon>Heterorhabditidae</taxon>
        <taxon>Heterorhabditis</taxon>
    </lineage>
</organism>
<dbReference type="PANTHER" id="PTHR14068">
    <property type="entry name" value="EUKARYOTIC TRANSLATION INITIATION FACTOR 3 EIF3 -RELATED"/>
    <property type="match status" value="1"/>
</dbReference>
<evidence type="ECO:0000256" key="2">
    <source>
        <dbReference type="ARBA" id="ARBA00022540"/>
    </source>
</evidence>
<keyword evidence="2" id="KW-0396">Initiation factor</keyword>
<dbReference type="InterPro" id="IPR035979">
    <property type="entry name" value="RBD_domain_sf"/>
</dbReference>
<reference evidence="7" key="1">
    <citation type="submission" date="2016-11" db="UniProtKB">
        <authorList>
            <consortium name="WormBaseParasite"/>
        </authorList>
    </citation>
    <scope>IDENTIFICATION</scope>
</reference>
<dbReference type="GO" id="GO:0003723">
    <property type="term" value="F:RNA binding"/>
    <property type="evidence" value="ECO:0007669"/>
    <property type="project" value="UniProtKB-KW"/>
</dbReference>